<sequence>MLYEIFFAAILLAGLIPAAIADITSLHEQVEFTEIAQPASNVDVELEQCISRCYQMVVKPATTLIETIVHDETTVTKPEAFPEAIGGEIKIDESGLKRATWTVSEEVTFHVPNPTRAVGVEQTEAEWSIGYRTRSHDFHGTTISYITPTIANVLPAPTLPPVVLPIVRHKVLTPEISVDLLTQWRRVTLGHTSSSTRIEAYHETETILWFTNESGFTEVDLEVIVDGRTITYTVDTLSERSRYCWSNEAECLKAGLRRGGFIIPARSQEVIVRAIGSGEFLWEGKWQVERLSRHYHCEICPTVTVTALPLPTGSAPQCVSTVIQPWSKFYIYNGTDGTPDPASVVVSNDFATTLWVTDDEYRSESFAISLDGQLLGTTSDFHHDHSKYCGTNGDACIKMGFSHAKFLIPPGKHEITFNLLDNKKNWWYWTGSWKLEKACDDVHKHKNHDHKHKDHDHKHKDDAHAHKHKDHEHKHKDHKHKHGEL</sequence>
<proteinExistence type="predicted"/>
<dbReference type="OrthoDB" id="7250310at2759"/>
<evidence type="ECO:0000256" key="2">
    <source>
        <dbReference type="SAM" id="SignalP"/>
    </source>
</evidence>
<dbReference type="EMBL" id="KL198052">
    <property type="protein sequence ID" value="KDQ12088.1"/>
    <property type="molecule type" value="Genomic_DNA"/>
</dbReference>
<organism evidence="3 4">
    <name type="scientific">Botryobasidium botryosum (strain FD-172 SS1)</name>
    <dbReference type="NCBI Taxonomy" id="930990"/>
    <lineage>
        <taxon>Eukaryota</taxon>
        <taxon>Fungi</taxon>
        <taxon>Dikarya</taxon>
        <taxon>Basidiomycota</taxon>
        <taxon>Agaricomycotina</taxon>
        <taxon>Agaricomycetes</taxon>
        <taxon>Cantharellales</taxon>
        <taxon>Botryobasidiaceae</taxon>
        <taxon>Botryobasidium</taxon>
    </lineage>
</organism>
<evidence type="ECO:0000313" key="3">
    <source>
        <dbReference type="EMBL" id="KDQ12088.1"/>
    </source>
</evidence>
<dbReference type="Proteomes" id="UP000027195">
    <property type="component" value="Unassembled WGS sequence"/>
</dbReference>
<protein>
    <submittedName>
        <fullName evidence="3">Uncharacterized protein</fullName>
    </submittedName>
</protein>
<gene>
    <name evidence="3" type="ORF">BOTBODRAFT_189377</name>
</gene>
<dbReference type="HOGENOM" id="CLU_562553_0_0_1"/>
<name>A0A067M8H4_BOTB1</name>
<reference evidence="4" key="1">
    <citation type="journal article" date="2014" name="Proc. Natl. Acad. Sci. U.S.A.">
        <title>Extensive sampling of basidiomycete genomes demonstrates inadequacy of the white-rot/brown-rot paradigm for wood decay fungi.</title>
        <authorList>
            <person name="Riley R."/>
            <person name="Salamov A.A."/>
            <person name="Brown D.W."/>
            <person name="Nagy L.G."/>
            <person name="Floudas D."/>
            <person name="Held B.W."/>
            <person name="Levasseur A."/>
            <person name="Lombard V."/>
            <person name="Morin E."/>
            <person name="Otillar R."/>
            <person name="Lindquist E.A."/>
            <person name="Sun H."/>
            <person name="LaButti K.M."/>
            <person name="Schmutz J."/>
            <person name="Jabbour D."/>
            <person name="Luo H."/>
            <person name="Baker S.E."/>
            <person name="Pisabarro A.G."/>
            <person name="Walton J.D."/>
            <person name="Blanchette R.A."/>
            <person name="Henrissat B."/>
            <person name="Martin F."/>
            <person name="Cullen D."/>
            <person name="Hibbett D.S."/>
            <person name="Grigoriev I.V."/>
        </authorList>
    </citation>
    <scope>NUCLEOTIDE SEQUENCE [LARGE SCALE GENOMIC DNA]</scope>
    <source>
        <strain evidence="4">FD-172 SS1</strain>
    </source>
</reference>
<accession>A0A067M8H4</accession>
<dbReference type="AlphaFoldDB" id="A0A067M8H4"/>
<feature type="compositionally biased region" description="Basic residues" evidence="1">
    <location>
        <begin position="465"/>
        <end position="485"/>
    </location>
</feature>
<feature type="compositionally biased region" description="Basic residues" evidence="1">
    <location>
        <begin position="444"/>
        <end position="458"/>
    </location>
</feature>
<evidence type="ECO:0000256" key="1">
    <source>
        <dbReference type="SAM" id="MobiDB-lite"/>
    </source>
</evidence>
<keyword evidence="2" id="KW-0732">Signal</keyword>
<dbReference type="InParanoid" id="A0A067M8H4"/>
<keyword evidence="4" id="KW-1185">Reference proteome</keyword>
<feature type="chain" id="PRO_5001645344" evidence="2">
    <location>
        <begin position="22"/>
        <end position="485"/>
    </location>
</feature>
<feature type="signal peptide" evidence="2">
    <location>
        <begin position="1"/>
        <end position="21"/>
    </location>
</feature>
<dbReference type="STRING" id="930990.A0A067M8H4"/>
<feature type="region of interest" description="Disordered" evidence="1">
    <location>
        <begin position="444"/>
        <end position="485"/>
    </location>
</feature>
<evidence type="ECO:0000313" key="4">
    <source>
        <dbReference type="Proteomes" id="UP000027195"/>
    </source>
</evidence>